<dbReference type="PANTHER" id="PTHR12411">
    <property type="entry name" value="CYSTEINE PROTEASE FAMILY C1-RELATED"/>
    <property type="match status" value="1"/>
</dbReference>
<dbReference type="InterPro" id="IPR000668">
    <property type="entry name" value="Peptidase_C1A_C"/>
</dbReference>
<dbReference type="Gene3D" id="3.90.70.10">
    <property type="entry name" value="Cysteine proteinases"/>
    <property type="match status" value="1"/>
</dbReference>
<evidence type="ECO:0000256" key="2">
    <source>
        <dbReference type="ARBA" id="ARBA00022670"/>
    </source>
</evidence>
<evidence type="ECO:0000256" key="1">
    <source>
        <dbReference type="ARBA" id="ARBA00008455"/>
    </source>
</evidence>
<keyword evidence="3" id="KW-0378">Hydrolase</keyword>
<dbReference type="FunFam" id="3.90.70.10:FF:000006">
    <property type="entry name" value="Cathepsin S"/>
    <property type="match status" value="1"/>
</dbReference>
<dbReference type="PROSITE" id="PS00640">
    <property type="entry name" value="THIOL_PROTEASE_ASN"/>
    <property type="match status" value="1"/>
</dbReference>
<dbReference type="PROSITE" id="PS00139">
    <property type="entry name" value="THIOL_PROTEASE_CYS"/>
    <property type="match status" value="1"/>
</dbReference>
<dbReference type="InterPro" id="IPR000169">
    <property type="entry name" value="Pept_cys_AS"/>
</dbReference>
<evidence type="ECO:0000259" key="8">
    <source>
        <dbReference type="SMART" id="SM00645"/>
    </source>
</evidence>
<keyword evidence="6" id="KW-1015">Disulfide bond</keyword>
<keyword evidence="11" id="KW-1185">Reference proteome</keyword>
<dbReference type="SUPFAM" id="SSF54001">
    <property type="entry name" value="Cysteine proteinases"/>
    <property type="match status" value="1"/>
</dbReference>
<dbReference type="InterPro" id="IPR039417">
    <property type="entry name" value="Peptidase_C1A_papain-like"/>
</dbReference>
<proteinExistence type="inferred from homology"/>
<evidence type="ECO:0000256" key="6">
    <source>
        <dbReference type="ARBA" id="ARBA00023157"/>
    </source>
</evidence>
<protein>
    <recommendedName>
        <fullName evidence="12">Cathepsin L</fullName>
    </recommendedName>
</protein>
<evidence type="ECO:0000313" key="11">
    <source>
        <dbReference type="Proteomes" id="UP001634394"/>
    </source>
</evidence>
<dbReference type="Pfam" id="PF00112">
    <property type="entry name" value="Peptidase_C1"/>
    <property type="match status" value="1"/>
</dbReference>
<dbReference type="SMART" id="SM00645">
    <property type="entry name" value="Pept_C1"/>
    <property type="match status" value="1"/>
</dbReference>
<dbReference type="CDD" id="cd02248">
    <property type="entry name" value="Peptidase_C1A"/>
    <property type="match status" value="1"/>
</dbReference>
<evidence type="ECO:0000256" key="7">
    <source>
        <dbReference type="SAM" id="SignalP"/>
    </source>
</evidence>
<comment type="similarity">
    <text evidence="1">Belongs to the peptidase C1 family.</text>
</comment>
<reference evidence="10 11" key="1">
    <citation type="submission" date="2024-11" db="EMBL/GenBank/DDBJ databases">
        <title>Chromosome-level genome assembly of the freshwater bivalve Anodonta woodiana.</title>
        <authorList>
            <person name="Chen X."/>
        </authorList>
    </citation>
    <scope>NUCLEOTIDE SEQUENCE [LARGE SCALE GENOMIC DNA]</scope>
    <source>
        <strain evidence="10">MN2024</strain>
        <tissue evidence="10">Gills</tissue>
    </source>
</reference>
<dbReference type="PROSITE" id="PS00639">
    <property type="entry name" value="THIOL_PROTEASE_HIS"/>
    <property type="match status" value="1"/>
</dbReference>
<sequence>MYASFMTCVVITSLVAAAPEDRSYVKWFQIEPANAIHATKIGESWDFFKEKYNKLYKSTEEDAYRQSVFAENMKKIEIHNQKYKQGETSYWLGMNHFADLTAEEFKALNNGCLKRRVNLTDTTCSTFLPPHNMVLPNTVDWREKGYVTPVKNQLQCGSCWAFSTTGSLEGQYFSKTGTLVSFSEQQLVDCSTAFGNNGCEGGLMDRAFEYVKQFGIETEEDYPYTATEGTCNYDASKVVTKDTGCVDIESGSESALQQTVATIGPISVAIDASQVSFQYYSGGVYNDHECSSTKLDHGVLVVGYGTDGGQDYWLVKNSWGDGWGENGYIRMARNNGNMCGIATLASYPLM</sequence>
<dbReference type="InterPro" id="IPR025661">
    <property type="entry name" value="Pept_asp_AS"/>
</dbReference>
<dbReference type="Proteomes" id="UP001634394">
    <property type="component" value="Unassembled WGS sequence"/>
</dbReference>
<keyword evidence="7" id="KW-0732">Signal</keyword>
<feature type="chain" id="PRO_5044775027" description="Cathepsin L" evidence="7">
    <location>
        <begin position="18"/>
        <end position="350"/>
    </location>
</feature>
<evidence type="ECO:0000256" key="4">
    <source>
        <dbReference type="ARBA" id="ARBA00022807"/>
    </source>
</evidence>
<evidence type="ECO:0000256" key="5">
    <source>
        <dbReference type="ARBA" id="ARBA00023145"/>
    </source>
</evidence>
<feature type="domain" description="Peptidase C1A papain C-terminal" evidence="8">
    <location>
        <begin position="135"/>
        <end position="349"/>
    </location>
</feature>
<dbReference type="GO" id="GO:0008234">
    <property type="term" value="F:cysteine-type peptidase activity"/>
    <property type="evidence" value="ECO:0007669"/>
    <property type="project" value="UniProtKB-KW"/>
</dbReference>
<gene>
    <name evidence="10" type="ORF">ACJMK2_028653</name>
</gene>
<dbReference type="InterPro" id="IPR013128">
    <property type="entry name" value="Peptidase_C1A"/>
</dbReference>
<accession>A0ABD3X7T7</accession>
<organism evidence="10 11">
    <name type="scientific">Sinanodonta woodiana</name>
    <name type="common">Chinese pond mussel</name>
    <name type="synonym">Anodonta woodiana</name>
    <dbReference type="NCBI Taxonomy" id="1069815"/>
    <lineage>
        <taxon>Eukaryota</taxon>
        <taxon>Metazoa</taxon>
        <taxon>Spiralia</taxon>
        <taxon>Lophotrochozoa</taxon>
        <taxon>Mollusca</taxon>
        <taxon>Bivalvia</taxon>
        <taxon>Autobranchia</taxon>
        <taxon>Heteroconchia</taxon>
        <taxon>Palaeoheterodonta</taxon>
        <taxon>Unionida</taxon>
        <taxon>Unionoidea</taxon>
        <taxon>Unionidae</taxon>
        <taxon>Unioninae</taxon>
        <taxon>Sinanodonta</taxon>
    </lineage>
</organism>
<keyword evidence="4" id="KW-0788">Thiol protease</keyword>
<feature type="domain" description="Cathepsin propeptide inhibitor" evidence="9">
    <location>
        <begin position="45"/>
        <end position="105"/>
    </location>
</feature>
<evidence type="ECO:0000313" key="10">
    <source>
        <dbReference type="EMBL" id="KAL3882291.1"/>
    </source>
</evidence>
<dbReference type="GO" id="GO:0006508">
    <property type="term" value="P:proteolysis"/>
    <property type="evidence" value="ECO:0007669"/>
    <property type="project" value="UniProtKB-KW"/>
</dbReference>
<feature type="signal peptide" evidence="7">
    <location>
        <begin position="1"/>
        <end position="17"/>
    </location>
</feature>
<dbReference type="EMBL" id="JBJQND010000003">
    <property type="protein sequence ID" value="KAL3882291.1"/>
    <property type="molecule type" value="Genomic_DNA"/>
</dbReference>
<keyword evidence="2" id="KW-0645">Protease</keyword>
<evidence type="ECO:0000259" key="9">
    <source>
        <dbReference type="SMART" id="SM00848"/>
    </source>
</evidence>
<dbReference type="InterPro" id="IPR038765">
    <property type="entry name" value="Papain-like_cys_pep_sf"/>
</dbReference>
<dbReference type="AlphaFoldDB" id="A0ABD3X7T7"/>
<evidence type="ECO:0000256" key="3">
    <source>
        <dbReference type="ARBA" id="ARBA00022801"/>
    </source>
</evidence>
<dbReference type="InterPro" id="IPR025660">
    <property type="entry name" value="Pept_his_AS"/>
</dbReference>
<evidence type="ECO:0008006" key="12">
    <source>
        <dbReference type="Google" id="ProtNLM"/>
    </source>
</evidence>
<dbReference type="InterPro" id="IPR013201">
    <property type="entry name" value="Prot_inhib_I29"/>
</dbReference>
<dbReference type="PRINTS" id="PR00705">
    <property type="entry name" value="PAPAIN"/>
</dbReference>
<name>A0ABD3X7T7_SINWO</name>
<keyword evidence="5" id="KW-0865">Zymogen</keyword>
<dbReference type="SMART" id="SM00848">
    <property type="entry name" value="Inhibitor_I29"/>
    <property type="match status" value="1"/>
</dbReference>
<dbReference type="Pfam" id="PF08246">
    <property type="entry name" value="Inhibitor_I29"/>
    <property type="match status" value="1"/>
</dbReference>
<comment type="caution">
    <text evidence="10">The sequence shown here is derived from an EMBL/GenBank/DDBJ whole genome shotgun (WGS) entry which is preliminary data.</text>
</comment>